<dbReference type="Proteomes" id="UP001597187">
    <property type="component" value="Unassembled WGS sequence"/>
</dbReference>
<protein>
    <submittedName>
        <fullName evidence="2">SAM-dependent methyltransferase</fullName>
        <ecNumber evidence="2">2.1.1.-</ecNumber>
    </submittedName>
</protein>
<dbReference type="Pfam" id="PF13649">
    <property type="entry name" value="Methyltransf_25"/>
    <property type="match status" value="1"/>
</dbReference>
<dbReference type="InterPro" id="IPR041698">
    <property type="entry name" value="Methyltransf_25"/>
</dbReference>
<name>A0ABD6ASK4_9EURY</name>
<dbReference type="RefSeq" id="WP_250872684.1">
    <property type="nucleotide sequence ID" value="NZ_JALXFV010000003.1"/>
</dbReference>
<dbReference type="EMBL" id="JBHUDC010000003">
    <property type="protein sequence ID" value="MFD1512704.1"/>
    <property type="molecule type" value="Genomic_DNA"/>
</dbReference>
<evidence type="ECO:0000313" key="2">
    <source>
        <dbReference type="EMBL" id="MFD1512704.1"/>
    </source>
</evidence>
<keyword evidence="2" id="KW-0808">Transferase</keyword>
<reference evidence="2 3" key="1">
    <citation type="journal article" date="2019" name="Int. J. Syst. Evol. Microbiol.">
        <title>The Global Catalogue of Microorganisms (GCM) 10K type strain sequencing project: providing services to taxonomists for standard genome sequencing and annotation.</title>
        <authorList>
            <consortium name="The Broad Institute Genomics Platform"/>
            <consortium name="The Broad Institute Genome Sequencing Center for Infectious Disease"/>
            <person name="Wu L."/>
            <person name="Ma J."/>
        </authorList>
    </citation>
    <scope>NUCLEOTIDE SEQUENCE [LARGE SCALE GENOMIC DNA]</scope>
    <source>
        <strain evidence="2 3">CGMCC 1.12563</strain>
    </source>
</reference>
<dbReference type="EC" id="2.1.1.-" evidence="2"/>
<keyword evidence="2" id="KW-0489">Methyltransferase</keyword>
<proteinExistence type="predicted"/>
<dbReference type="SUPFAM" id="SSF53335">
    <property type="entry name" value="S-adenosyl-L-methionine-dependent methyltransferases"/>
    <property type="match status" value="1"/>
</dbReference>
<dbReference type="GO" id="GO:0032259">
    <property type="term" value="P:methylation"/>
    <property type="evidence" value="ECO:0007669"/>
    <property type="project" value="UniProtKB-KW"/>
</dbReference>
<sequence>MEFDERERRYGREEYYWGTTPNDLARETVEYAPDRETPTLVDVGAGEGRDAVYFAEREFDVLATDVSPNGLAKAERLAAERDVSIRTLEADVNDLTLPESVDVLYSCGAIQYLRPANRDEQFARFRAATTPGGLHVLFAFVDHPDVPTPPDWTSEEQFYAPGEVRSYYDEWTVLDERELVFEDDSGGEPHEHAAEVVLVRKPTE</sequence>
<comment type="caution">
    <text evidence="2">The sequence shown here is derived from an EMBL/GenBank/DDBJ whole genome shotgun (WGS) entry which is preliminary data.</text>
</comment>
<dbReference type="CDD" id="cd02440">
    <property type="entry name" value="AdoMet_MTases"/>
    <property type="match status" value="1"/>
</dbReference>
<keyword evidence="3" id="KW-1185">Reference proteome</keyword>
<accession>A0ABD6ASK4</accession>
<gene>
    <name evidence="2" type="ORF">ACFSBT_05335</name>
</gene>
<evidence type="ECO:0000259" key="1">
    <source>
        <dbReference type="Pfam" id="PF13649"/>
    </source>
</evidence>
<dbReference type="Gene3D" id="3.40.50.150">
    <property type="entry name" value="Vaccinia Virus protein VP39"/>
    <property type="match status" value="1"/>
</dbReference>
<feature type="domain" description="Methyltransferase" evidence="1">
    <location>
        <begin position="41"/>
        <end position="133"/>
    </location>
</feature>
<dbReference type="GO" id="GO:0008168">
    <property type="term" value="F:methyltransferase activity"/>
    <property type="evidence" value="ECO:0007669"/>
    <property type="project" value="UniProtKB-KW"/>
</dbReference>
<organism evidence="2 3">
    <name type="scientific">Halomarina rubra</name>
    <dbReference type="NCBI Taxonomy" id="2071873"/>
    <lineage>
        <taxon>Archaea</taxon>
        <taxon>Methanobacteriati</taxon>
        <taxon>Methanobacteriota</taxon>
        <taxon>Stenosarchaea group</taxon>
        <taxon>Halobacteria</taxon>
        <taxon>Halobacteriales</taxon>
        <taxon>Natronomonadaceae</taxon>
        <taxon>Halomarina</taxon>
    </lineage>
</organism>
<dbReference type="InterPro" id="IPR029063">
    <property type="entry name" value="SAM-dependent_MTases_sf"/>
</dbReference>
<dbReference type="AlphaFoldDB" id="A0ABD6ASK4"/>
<evidence type="ECO:0000313" key="3">
    <source>
        <dbReference type="Proteomes" id="UP001597187"/>
    </source>
</evidence>